<accession>A0A2N9IAM2</accession>
<feature type="signal peptide" evidence="1">
    <location>
        <begin position="1"/>
        <end position="22"/>
    </location>
</feature>
<reference evidence="2" key="1">
    <citation type="submission" date="2018-02" db="EMBL/GenBank/DDBJ databases">
        <authorList>
            <person name="Cohen D.B."/>
            <person name="Kent A.D."/>
        </authorList>
    </citation>
    <scope>NUCLEOTIDE SEQUENCE</scope>
</reference>
<organism evidence="2">
    <name type="scientific">Fagus sylvatica</name>
    <name type="common">Beechnut</name>
    <dbReference type="NCBI Taxonomy" id="28930"/>
    <lineage>
        <taxon>Eukaryota</taxon>
        <taxon>Viridiplantae</taxon>
        <taxon>Streptophyta</taxon>
        <taxon>Embryophyta</taxon>
        <taxon>Tracheophyta</taxon>
        <taxon>Spermatophyta</taxon>
        <taxon>Magnoliopsida</taxon>
        <taxon>eudicotyledons</taxon>
        <taxon>Gunneridae</taxon>
        <taxon>Pentapetalae</taxon>
        <taxon>rosids</taxon>
        <taxon>fabids</taxon>
        <taxon>Fagales</taxon>
        <taxon>Fagaceae</taxon>
        <taxon>Fagus</taxon>
    </lineage>
</organism>
<protein>
    <submittedName>
        <fullName evidence="2">Uncharacterized protein</fullName>
    </submittedName>
</protein>
<evidence type="ECO:0000313" key="2">
    <source>
        <dbReference type="EMBL" id="SPD22976.1"/>
    </source>
</evidence>
<dbReference type="AlphaFoldDB" id="A0A2N9IAM2"/>
<proteinExistence type="predicted"/>
<feature type="chain" id="PRO_5014958156" evidence="1">
    <location>
        <begin position="23"/>
        <end position="70"/>
    </location>
</feature>
<dbReference type="EMBL" id="OIVN01005556">
    <property type="protein sequence ID" value="SPD22976.1"/>
    <property type="molecule type" value="Genomic_DNA"/>
</dbReference>
<name>A0A2N9IAM2_FAGSY</name>
<keyword evidence="1" id="KW-0732">Signal</keyword>
<evidence type="ECO:0000256" key="1">
    <source>
        <dbReference type="SAM" id="SignalP"/>
    </source>
</evidence>
<gene>
    <name evidence="2" type="ORF">FSB_LOCUS50858</name>
</gene>
<sequence>MKRAPNTVELHSFLWPLLSTSAFTITSLNSSKFLEIPEKKCLFDLGGFAFEMAKRAPNTAQNTKDTFGTL</sequence>